<reference evidence="8 9" key="1">
    <citation type="journal article" date="2016" name="Nat. Commun.">
        <title>Thousands of microbial genomes shed light on interconnected biogeochemical processes in an aquifer system.</title>
        <authorList>
            <person name="Anantharaman K."/>
            <person name="Brown C.T."/>
            <person name="Hug L.A."/>
            <person name="Sharon I."/>
            <person name="Castelle C.J."/>
            <person name="Probst A.J."/>
            <person name="Thomas B.C."/>
            <person name="Singh A."/>
            <person name="Wilkins M.J."/>
            <person name="Karaoz U."/>
            <person name="Brodie E.L."/>
            <person name="Williams K.H."/>
            <person name="Hubbard S.S."/>
            <person name="Banfield J.F."/>
        </authorList>
    </citation>
    <scope>NUCLEOTIDE SEQUENCE [LARGE SCALE GENOMIC DNA]</scope>
</reference>
<proteinExistence type="inferred from homology"/>
<protein>
    <recommendedName>
        <fullName evidence="2 5">acylphosphatase</fullName>
        <ecNumber evidence="2 5">3.6.1.7</ecNumber>
    </recommendedName>
</protein>
<name>A0A1G2GXR7_9BACT</name>
<dbReference type="PANTHER" id="PTHR10029">
    <property type="entry name" value="ACYLPHOSPHATASE"/>
    <property type="match status" value="1"/>
</dbReference>
<comment type="similarity">
    <text evidence="1 6">Belongs to the acylphosphatase family.</text>
</comment>
<feature type="domain" description="Acylphosphatase-like" evidence="7">
    <location>
        <begin position="3"/>
        <end position="89"/>
    </location>
</feature>
<dbReference type="GO" id="GO:0003998">
    <property type="term" value="F:acylphosphatase activity"/>
    <property type="evidence" value="ECO:0007669"/>
    <property type="project" value="UniProtKB-EC"/>
</dbReference>
<gene>
    <name evidence="8" type="ORF">A3B25_02865</name>
</gene>
<dbReference type="STRING" id="1802126.A3B25_02865"/>
<dbReference type="InterPro" id="IPR017968">
    <property type="entry name" value="Acylphosphatase_CS"/>
</dbReference>
<dbReference type="PROSITE" id="PS51160">
    <property type="entry name" value="ACYLPHOSPHATASE_3"/>
    <property type="match status" value="1"/>
</dbReference>
<dbReference type="PRINTS" id="PR00112">
    <property type="entry name" value="ACYLPHPHTASE"/>
</dbReference>
<dbReference type="EC" id="3.6.1.7" evidence="2 5"/>
<evidence type="ECO:0000256" key="3">
    <source>
        <dbReference type="ARBA" id="ARBA00022801"/>
    </source>
</evidence>
<comment type="catalytic activity">
    <reaction evidence="4 5">
        <text>an acyl phosphate + H2O = a carboxylate + phosphate + H(+)</text>
        <dbReference type="Rhea" id="RHEA:14965"/>
        <dbReference type="ChEBI" id="CHEBI:15377"/>
        <dbReference type="ChEBI" id="CHEBI:15378"/>
        <dbReference type="ChEBI" id="CHEBI:29067"/>
        <dbReference type="ChEBI" id="CHEBI:43474"/>
        <dbReference type="ChEBI" id="CHEBI:59918"/>
        <dbReference type="EC" id="3.6.1.7"/>
    </reaction>
</comment>
<accession>A0A1G2GXR7</accession>
<evidence type="ECO:0000259" key="7">
    <source>
        <dbReference type="PROSITE" id="PS51160"/>
    </source>
</evidence>
<organism evidence="8 9">
    <name type="scientific">Candidatus Ryanbacteria bacterium RIFCSPLOWO2_01_FULL_48_26</name>
    <dbReference type="NCBI Taxonomy" id="1802126"/>
    <lineage>
        <taxon>Bacteria</taxon>
        <taxon>Candidatus Ryaniibacteriota</taxon>
    </lineage>
</organism>
<dbReference type="Pfam" id="PF00708">
    <property type="entry name" value="Acylphosphatase"/>
    <property type="match status" value="1"/>
</dbReference>
<keyword evidence="3 5" id="KW-0378">Hydrolase</keyword>
<evidence type="ECO:0000256" key="1">
    <source>
        <dbReference type="ARBA" id="ARBA00005614"/>
    </source>
</evidence>
<evidence type="ECO:0000256" key="5">
    <source>
        <dbReference type="PROSITE-ProRule" id="PRU00520"/>
    </source>
</evidence>
<feature type="active site" evidence="5">
    <location>
        <position position="18"/>
    </location>
</feature>
<evidence type="ECO:0000256" key="4">
    <source>
        <dbReference type="ARBA" id="ARBA00047645"/>
    </source>
</evidence>
<dbReference type="PROSITE" id="PS00150">
    <property type="entry name" value="ACYLPHOSPHATASE_1"/>
    <property type="match status" value="1"/>
</dbReference>
<dbReference type="SUPFAM" id="SSF54975">
    <property type="entry name" value="Acylphosphatase/BLUF domain-like"/>
    <property type="match status" value="1"/>
</dbReference>
<evidence type="ECO:0000256" key="2">
    <source>
        <dbReference type="ARBA" id="ARBA00012150"/>
    </source>
</evidence>
<evidence type="ECO:0000313" key="9">
    <source>
        <dbReference type="Proteomes" id="UP000179106"/>
    </source>
</evidence>
<dbReference type="EMBL" id="MHNW01000001">
    <property type="protein sequence ID" value="OGZ54771.1"/>
    <property type="molecule type" value="Genomic_DNA"/>
</dbReference>
<dbReference type="PANTHER" id="PTHR10029:SF3">
    <property type="entry name" value="ACYLPHOSPHATASE-RELATED"/>
    <property type="match status" value="1"/>
</dbReference>
<sequence length="89" mass="10033">MKTIKIKVFGDVQGVNFRHEAKQQADEIGLTGFVSNQSDGSVYIEAVGEEEDLERILQWCYTGPDIAKVFKTTSEISEDVVDYPDFSIR</sequence>
<evidence type="ECO:0000256" key="6">
    <source>
        <dbReference type="RuleBase" id="RU004168"/>
    </source>
</evidence>
<dbReference type="Proteomes" id="UP000179106">
    <property type="component" value="Unassembled WGS sequence"/>
</dbReference>
<feature type="active site" evidence="5">
    <location>
        <position position="36"/>
    </location>
</feature>
<dbReference type="InterPro" id="IPR020456">
    <property type="entry name" value="Acylphosphatase"/>
</dbReference>
<comment type="caution">
    <text evidence="8">The sequence shown here is derived from an EMBL/GenBank/DDBJ whole genome shotgun (WGS) entry which is preliminary data.</text>
</comment>
<dbReference type="Gene3D" id="3.30.70.100">
    <property type="match status" value="1"/>
</dbReference>
<dbReference type="InterPro" id="IPR001792">
    <property type="entry name" value="Acylphosphatase-like_dom"/>
</dbReference>
<dbReference type="InterPro" id="IPR036046">
    <property type="entry name" value="Acylphosphatase-like_dom_sf"/>
</dbReference>
<evidence type="ECO:0000313" key="8">
    <source>
        <dbReference type="EMBL" id="OGZ54771.1"/>
    </source>
</evidence>
<dbReference type="AlphaFoldDB" id="A0A1G2GXR7"/>